<organism evidence="8 9">
    <name type="scientific">Chitinophaga filiformis</name>
    <name type="common">Myxococcus filiformis</name>
    <name type="synonym">Flexibacter filiformis</name>
    <dbReference type="NCBI Taxonomy" id="104663"/>
    <lineage>
        <taxon>Bacteria</taxon>
        <taxon>Pseudomonadati</taxon>
        <taxon>Bacteroidota</taxon>
        <taxon>Chitinophagia</taxon>
        <taxon>Chitinophagales</taxon>
        <taxon>Chitinophagaceae</taxon>
        <taxon>Chitinophaga</taxon>
    </lineage>
</organism>
<dbReference type="PRINTS" id="PR00038">
    <property type="entry name" value="HTHLUXR"/>
</dbReference>
<dbReference type="AlphaFoldDB" id="A0A1G7SR59"/>
<evidence type="ECO:0000313" key="9">
    <source>
        <dbReference type="Proteomes" id="UP000199045"/>
    </source>
</evidence>
<dbReference type="InterPro" id="IPR058245">
    <property type="entry name" value="NreC/VraR/RcsB-like_REC"/>
</dbReference>
<reference evidence="8 9" key="1">
    <citation type="submission" date="2016-10" db="EMBL/GenBank/DDBJ databases">
        <authorList>
            <person name="de Groot N.N."/>
        </authorList>
    </citation>
    <scope>NUCLEOTIDE SEQUENCE [LARGE SCALE GENOMIC DNA]</scope>
    <source>
        <strain evidence="8 9">DSM 527</strain>
    </source>
</reference>
<dbReference type="Gene3D" id="3.40.50.2300">
    <property type="match status" value="1"/>
</dbReference>
<dbReference type="Proteomes" id="UP000199045">
    <property type="component" value="Unassembled WGS sequence"/>
</dbReference>
<evidence type="ECO:0000256" key="4">
    <source>
        <dbReference type="ARBA" id="ARBA00023163"/>
    </source>
</evidence>
<dbReference type="PANTHER" id="PTHR43214">
    <property type="entry name" value="TWO-COMPONENT RESPONSE REGULATOR"/>
    <property type="match status" value="1"/>
</dbReference>
<evidence type="ECO:0000259" key="7">
    <source>
        <dbReference type="PROSITE" id="PS50110"/>
    </source>
</evidence>
<feature type="domain" description="HTH luxR-type" evidence="6">
    <location>
        <begin position="142"/>
        <end position="207"/>
    </location>
</feature>
<dbReference type="GO" id="GO:0000160">
    <property type="term" value="P:phosphorelay signal transduction system"/>
    <property type="evidence" value="ECO:0007669"/>
    <property type="project" value="InterPro"/>
</dbReference>
<accession>A0A1G7SR59</accession>
<evidence type="ECO:0000256" key="3">
    <source>
        <dbReference type="ARBA" id="ARBA00023125"/>
    </source>
</evidence>
<dbReference type="SMART" id="SM00448">
    <property type="entry name" value="REC"/>
    <property type="match status" value="1"/>
</dbReference>
<dbReference type="CDD" id="cd17535">
    <property type="entry name" value="REC_NarL-like"/>
    <property type="match status" value="1"/>
</dbReference>
<dbReference type="SMART" id="SM00421">
    <property type="entry name" value="HTH_LUXR"/>
    <property type="match status" value="1"/>
</dbReference>
<name>A0A1G7SR59_CHIFI</name>
<dbReference type="PROSITE" id="PS50110">
    <property type="entry name" value="RESPONSE_REGULATORY"/>
    <property type="match status" value="1"/>
</dbReference>
<feature type="modified residue" description="4-aspartylphosphate" evidence="5">
    <location>
        <position position="57"/>
    </location>
</feature>
<dbReference type="GO" id="GO:0003677">
    <property type="term" value="F:DNA binding"/>
    <property type="evidence" value="ECO:0007669"/>
    <property type="project" value="UniProtKB-KW"/>
</dbReference>
<dbReference type="SUPFAM" id="SSF52172">
    <property type="entry name" value="CheY-like"/>
    <property type="match status" value="1"/>
</dbReference>
<sequence>MQLPVNLILADDHTLFADGIHSILQQVPNVTVLAIAANGQELMNLLSRHRPDIVILDINMPILNGLEATKLIRQDFPHIRTIILSSYNDPHLVSLALSYGADGYLLKTCNKEELLQAIRQVSKGKQCFPPIARMYQQDAENPPFREFNLTRRETEILQLINQQLTNQQIAAHLYLSIYTVETHRKNIMQKLQLKSPAALTRFLLEKGL</sequence>
<keyword evidence="3 8" id="KW-0238">DNA-binding</keyword>
<dbReference type="Pfam" id="PF00072">
    <property type="entry name" value="Response_reg"/>
    <property type="match status" value="1"/>
</dbReference>
<dbReference type="STRING" id="104663.SAMN04488121_103982"/>
<gene>
    <name evidence="8" type="ORF">SAMN04488121_103982</name>
</gene>
<dbReference type="EMBL" id="FNBN01000003">
    <property type="protein sequence ID" value="SDG25586.1"/>
    <property type="molecule type" value="Genomic_DNA"/>
</dbReference>
<dbReference type="CDD" id="cd06170">
    <property type="entry name" value="LuxR_C_like"/>
    <property type="match status" value="1"/>
</dbReference>
<feature type="domain" description="Response regulatory" evidence="7">
    <location>
        <begin position="6"/>
        <end position="122"/>
    </location>
</feature>
<dbReference type="InterPro" id="IPR011006">
    <property type="entry name" value="CheY-like_superfamily"/>
</dbReference>
<dbReference type="InterPro" id="IPR000792">
    <property type="entry name" value="Tscrpt_reg_LuxR_C"/>
</dbReference>
<dbReference type="OrthoDB" id="9797341at2"/>
<dbReference type="PROSITE" id="PS50043">
    <property type="entry name" value="HTH_LUXR_2"/>
    <property type="match status" value="1"/>
</dbReference>
<dbReference type="InterPro" id="IPR039420">
    <property type="entry name" value="WalR-like"/>
</dbReference>
<dbReference type="GO" id="GO:0006355">
    <property type="term" value="P:regulation of DNA-templated transcription"/>
    <property type="evidence" value="ECO:0007669"/>
    <property type="project" value="InterPro"/>
</dbReference>
<protein>
    <submittedName>
        <fullName evidence="8">DNA-binding response regulator, NarL/FixJ family, contains REC and HTH domains</fullName>
    </submittedName>
</protein>
<proteinExistence type="predicted"/>
<keyword evidence="1 5" id="KW-0597">Phosphoprotein</keyword>
<dbReference type="InterPro" id="IPR001789">
    <property type="entry name" value="Sig_transdc_resp-reg_receiver"/>
</dbReference>
<keyword evidence="4" id="KW-0804">Transcription</keyword>
<keyword evidence="2" id="KW-0805">Transcription regulation</keyword>
<dbReference type="RefSeq" id="WP_089833949.1">
    <property type="nucleotide sequence ID" value="NZ_FNBN01000003.1"/>
</dbReference>
<dbReference type="Pfam" id="PF00196">
    <property type="entry name" value="GerE"/>
    <property type="match status" value="1"/>
</dbReference>
<evidence type="ECO:0000256" key="2">
    <source>
        <dbReference type="ARBA" id="ARBA00023015"/>
    </source>
</evidence>
<dbReference type="PANTHER" id="PTHR43214:SF41">
    <property type="entry name" value="NITRATE_NITRITE RESPONSE REGULATOR PROTEIN NARP"/>
    <property type="match status" value="1"/>
</dbReference>
<evidence type="ECO:0000256" key="1">
    <source>
        <dbReference type="ARBA" id="ARBA00022553"/>
    </source>
</evidence>
<evidence type="ECO:0000313" key="8">
    <source>
        <dbReference type="EMBL" id="SDG25586.1"/>
    </source>
</evidence>
<evidence type="ECO:0000256" key="5">
    <source>
        <dbReference type="PROSITE-ProRule" id="PRU00169"/>
    </source>
</evidence>
<evidence type="ECO:0000259" key="6">
    <source>
        <dbReference type="PROSITE" id="PS50043"/>
    </source>
</evidence>